<sequence length="350" mass="37906">MAWKVGGAMALLLVVFGMTGTAALGPDPDRPTWRRAYRAPVEIPFPDDNPYTQAKAELGRKLFFDPILSGDYSRACVSCHVPDLGWSDGRSRALSRHDGVMDLRTPTLLNLAWQERLGWDGKFRDLETVAFLPITATGNMNLSTAEALRRLSADATYAEAFAKAFADPEITQDRVEDALATFERLIVSGPAPFDRWIAGDESALDAAAQRGFDLFNGKARCASCHSGWSFTDGSFHDIGTATGTDIGRGRFFPKSPALRYAFKTPGLRSVAERAPYMHDGSLPTLEAVIDLYDRGGIERPSRSPDIRPLGLTGSEKADLIAFLRTLSAAPGAVPAMADFSPVAPLPPSAR</sequence>
<dbReference type="OrthoDB" id="9805202at2"/>
<feature type="binding site" description="covalent" evidence="13">
    <location>
        <position position="221"/>
    </location>
    <ligand>
        <name>heme c</name>
        <dbReference type="ChEBI" id="CHEBI:61717"/>
        <label>2</label>
    </ligand>
</feature>
<dbReference type="GO" id="GO:0046872">
    <property type="term" value="F:metal ion binding"/>
    <property type="evidence" value="ECO:0007669"/>
    <property type="project" value="UniProtKB-KW"/>
</dbReference>
<keyword evidence="18" id="KW-1185">Reference proteome</keyword>
<evidence type="ECO:0000256" key="14">
    <source>
        <dbReference type="PIRSR" id="PIRSR000294-2"/>
    </source>
</evidence>
<name>A0A6L3SXI6_9HYPH</name>
<reference evidence="17 18" key="1">
    <citation type="submission" date="2019-09" db="EMBL/GenBank/DDBJ databases">
        <title>YIM 48816 draft genome.</title>
        <authorList>
            <person name="Jiang L."/>
        </authorList>
    </citation>
    <scope>NUCLEOTIDE SEQUENCE [LARGE SCALE GENOMIC DNA]</scope>
    <source>
        <strain evidence="17 18">YIM 48816</strain>
    </source>
</reference>
<feature type="binding site" description="axial binding residue" evidence="14">
    <location>
        <position position="80"/>
    </location>
    <ligand>
        <name>heme c</name>
        <dbReference type="ChEBI" id="CHEBI:61717"/>
        <label>1</label>
    </ligand>
    <ligandPart>
        <name>Fe</name>
        <dbReference type="ChEBI" id="CHEBI:18248"/>
    </ligandPart>
</feature>
<evidence type="ECO:0000256" key="11">
    <source>
        <dbReference type="ARBA" id="ARBA00058991"/>
    </source>
</evidence>
<dbReference type="GO" id="GO:0020037">
    <property type="term" value="F:heme binding"/>
    <property type="evidence" value="ECO:0007669"/>
    <property type="project" value="InterPro"/>
</dbReference>
<feature type="binding site" description="covalent" evidence="13">
    <location>
        <position position="76"/>
    </location>
    <ligand>
        <name>heme c</name>
        <dbReference type="ChEBI" id="CHEBI:61717"/>
        <label>1</label>
    </ligand>
</feature>
<evidence type="ECO:0000256" key="5">
    <source>
        <dbReference type="ARBA" id="ARBA00022723"/>
    </source>
</evidence>
<dbReference type="Gene3D" id="1.10.760.10">
    <property type="entry name" value="Cytochrome c-like domain"/>
    <property type="match status" value="2"/>
</dbReference>
<evidence type="ECO:0000256" key="13">
    <source>
        <dbReference type="PIRSR" id="PIRSR000294-1"/>
    </source>
</evidence>
<evidence type="ECO:0000256" key="9">
    <source>
        <dbReference type="ARBA" id="ARBA00023002"/>
    </source>
</evidence>
<evidence type="ECO:0000256" key="15">
    <source>
        <dbReference type="SAM" id="SignalP"/>
    </source>
</evidence>
<comment type="subcellular location">
    <subcellularLocation>
        <location evidence="1">Periplasm</location>
    </subcellularLocation>
</comment>
<gene>
    <name evidence="17" type="ORF">F6X53_20800</name>
</gene>
<feature type="binding site" description="axial binding residue" evidence="14">
    <location>
        <position position="225"/>
    </location>
    <ligand>
        <name>heme c</name>
        <dbReference type="ChEBI" id="CHEBI:61717"/>
        <label>2</label>
    </ligand>
    <ligandPart>
        <name>Fe</name>
        <dbReference type="ChEBI" id="CHEBI:18248"/>
    </ligandPart>
</feature>
<keyword evidence="10 14" id="KW-0408">Iron</keyword>
<evidence type="ECO:0000256" key="7">
    <source>
        <dbReference type="ARBA" id="ARBA00022764"/>
    </source>
</evidence>
<keyword evidence="8" id="KW-0249">Electron transport</keyword>
<dbReference type="GO" id="GO:0009055">
    <property type="term" value="F:electron transfer activity"/>
    <property type="evidence" value="ECO:0007669"/>
    <property type="project" value="InterPro"/>
</dbReference>
<evidence type="ECO:0000256" key="8">
    <source>
        <dbReference type="ARBA" id="ARBA00022982"/>
    </source>
</evidence>
<keyword evidence="4 13" id="KW-0349">Heme</keyword>
<dbReference type="RefSeq" id="WP_151002180.1">
    <property type="nucleotide sequence ID" value="NZ_BPQY01000210.1"/>
</dbReference>
<keyword evidence="9" id="KW-0560">Oxidoreductase</keyword>
<evidence type="ECO:0000313" key="17">
    <source>
        <dbReference type="EMBL" id="KAB1076901.1"/>
    </source>
</evidence>
<feature type="signal peptide" evidence="15">
    <location>
        <begin position="1"/>
        <end position="22"/>
    </location>
</feature>
<feature type="domain" description="Cytochrome c" evidence="16">
    <location>
        <begin position="206"/>
        <end position="327"/>
    </location>
</feature>
<dbReference type="PANTHER" id="PTHR30600:SF13">
    <property type="entry name" value="METHYLAMINE UTILIZATION PROTEIN"/>
    <property type="match status" value="1"/>
</dbReference>
<organism evidence="17 18">
    <name type="scientific">Methylobacterium soli</name>
    <dbReference type="NCBI Taxonomy" id="553447"/>
    <lineage>
        <taxon>Bacteria</taxon>
        <taxon>Pseudomonadati</taxon>
        <taxon>Pseudomonadota</taxon>
        <taxon>Alphaproteobacteria</taxon>
        <taxon>Hyphomicrobiales</taxon>
        <taxon>Methylobacteriaceae</taxon>
        <taxon>Methylobacterium</taxon>
    </lineage>
</organism>
<dbReference type="Pfam" id="PF03150">
    <property type="entry name" value="CCP_MauG"/>
    <property type="match status" value="1"/>
</dbReference>
<dbReference type="InterPro" id="IPR051395">
    <property type="entry name" value="Cytochrome_c_Peroxidase/MauG"/>
</dbReference>
<protein>
    <recommendedName>
        <fullName evidence="12">Methylamine utilization protein MauG</fullName>
    </recommendedName>
</protein>
<dbReference type="InterPro" id="IPR036909">
    <property type="entry name" value="Cyt_c-like_dom_sf"/>
</dbReference>
<feature type="binding site" description="covalent" evidence="13">
    <location>
        <position position="224"/>
    </location>
    <ligand>
        <name>heme c</name>
        <dbReference type="ChEBI" id="CHEBI:61717"/>
        <label>2</label>
    </ligand>
</feature>
<keyword evidence="6 15" id="KW-0732">Signal</keyword>
<dbReference type="InterPro" id="IPR004852">
    <property type="entry name" value="Di-haem_cyt_c_peroxidsae"/>
</dbReference>
<evidence type="ECO:0000256" key="3">
    <source>
        <dbReference type="ARBA" id="ARBA00022448"/>
    </source>
</evidence>
<comment type="PTM">
    <text evidence="13">Binds 2 heme groups per subunit.</text>
</comment>
<feature type="chain" id="PRO_5026953458" description="Methylamine utilization protein MauG" evidence="15">
    <location>
        <begin position="23"/>
        <end position="350"/>
    </location>
</feature>
<comment type="function">
    <text evidence="11">Involved in methylamine metabolism. Essential for the maturation of the beta subunit of MADH, presumably via a step in the biosynthesis of tryptophan tryptophylquinone (TTQ), the cofactor of MADH.</text>
</comment>
<keyword evidence="3" id="KW-0813">Transport</keyword>
<evidence type="ECO:0000256" key="10">
    <source>
        <dbReference type="ARBA" id="ARBA00023004"/>
    </source>
</evidence>
<dbReference type="PANTHER" id="PTHR30600">
    <property type="entry name" value="CYTOCHROME C PEROXIDASE-RELATED"/>
    <property type="match status" value="1"/>
</dbReference>
<evidence type="ECO:0000256" key="2">
    <source>
        <dbReference type="ARBA" id="ARBA00004856"/>
    </source>
</evidence>
<dbReference type="PIRSF" id="PIRSF000294">
    <property type="entry name" value="Cytochrome-c_peroxidase"/>
    <property type="match status" value="1"/>
</dbReference>
<feature type="binding site" description="covalent" evidence="13">
    <location>
        <position position="79"/>
    </location>
    <ligand>
        <name>heme c</name>
        <dbReference type="ChEBI" id="CHEBI:61717"/>
        <label>1</label>
    </ligand>
</feature>
<dbReference type="EMBL" id="VZZK01000025">
    <property type="protein sequence ID" value="KAB1076901.1"/>
    <property type="molecule type" value="Genomic_DNA"/>
</dbReference>
<keyword evidence="5 14" id="KW-0479">Metal-binding</keyword>
<accession>A0A6L3SXI6</accession>
<dbReference type="GO" id="GO:0004130">
    <property type="term" value="F:cytochrome-c peroxidase activity"/>
    <property type="evidence" value="ECO:0007669"/>
    <property type="project" value="TreeGrafter"/>
</dbReference>
<evidence type="ECO:0000313" key="18">
    <source>
        <dbReference type="Proteomes" id="UP000474159"/>
    </source>
</evidence>
<proteinExistence type="predicted"/>
<dbReference type="PROSITE" id="PS51007">
    <property type="entry name" value="CYTC"/>
    <property type="match status" value="2"/>
</dbReference>
<evidence type="ECO:0000256" key="4">
    <source>
        <dbReference type="ARBA" id="ARBA00022617"/>
    </source>
</evidence>
<feature type="domain" description="Cytochrome c" evidence="16">
    <location>
        <begin position="54"/>
        <end position="186"/>
    </location>
</feature>
<evidence type="ECO:0000256" key="12">
    <source>
        <dbReference type="ARBA" id="ARBA00073576"/>
    </source>
</evidence>
<comment type="pathway">
    <text evidence="2">One-carbon metabolism; methylamine degradation.</text>
</comment>
<dbReference type="FunFam" id="1.10.760.10:FF:000019">
    <property type="entry name" value="Di-heme cytochrome C peroxidase"/>
    <property type="match status" value="1"/>
</dbReference>
<dbReference type="Pfam" id="PF00034">
    <property type="entry name" value="Cytochrom_C"/>
    <property type="match status" value="1"/>
</dbReference>
<evidence type="ECO:0000256" key="1">
    <source>
        <dbReference type="ARBA" id="ARBA00004418"/>
    </source>
</evidence>
<evidence type="ECO:0000256" key="6">
    <source>
        <dbReference type="ARBA" id="ARBA00022729"/>
    </source>
</evidence>
<comment type="cofactor">
    <cofactor evidence="13">
        <name>heme</name>
        <dbReference type="ChEBI" id="CHEBI:30413"/>
    </cofactor>
    <text evidence="13">Binds 2 heme groups.</text>
</comment>
<keyword evidence="7" id="KW-0574">Periplasm</keyword>
<comment type="caution">
    <text evidence="17">The sequence shown here is derived from an EMBL/GenBank/DDBJ whole genome shotgun (WGS) entry which is preliminary data.</text>
</comment>
<dbReference type="InterPro" id="IPR009056">
    <property type="entry name" value="Cyt_c-like_dom"/>
</dbReference>
<dbReference type="InterPro" id="IPR026259">
    <property type="entry name" value="MauG/Cytc_peroxidase"/>
</dbReference>
<dbReference type="SUPFAM" id="SSF46626">
    <property type="entry name" value="Cytochrome c"/>
    <property type="match status" value="2"/>
</dbReference>
<evidence type="ECO:0000259" key="16">
    <source>
        <dbReference type="PROSITE" id="PS51007"/>
    </source>
</evidence>
<dbReference type="Proteomes" id="UP000474159">
    <property type="component" value="Unassembled WGS sequence"/>
</dbReference>
<dbReference type="AlphaFoldDB" id="A0A6L3SXI6"/>
<dbReference type="GO" id="GO:0042597">
    <property type="term" value="C:periplasmic space"/>
    <property type="evidence" value="ECO:0007669"/>
    <property type="project" value="UniProtKB-SubCell"/>
</dbReference>